<dbReference type="EMBL" id="CAWUPB010001197">
    <property type="protein sequence ID" value="CAK7356495.1"/>
    <property type="molecule type" value="Genomic_DNA"/>
</dbReference>
<reference evidence="1 2" key="1">
    <citation type="submission" date="2024-01" db="EMBL/GenBank/DDBJ databases">
        <authorList>
            <person name="Waweru B."/>
        </authorList>
    </citation>
    <scope>NUCLEOTIDE SEQUENCE [LARGE SCALE GENOMIC DNA]</scope>
</reference>
<comment type="caution">
    <text evidence="1">The sequence shown here is derived from an EMBL/GenBank/DDBJ whole genome shotgun (WGS) entry which is preliminary data.</text>
</comment>
<protein>
    <submittedName>
        <fullName evidence="1">Uncharacterized protein</fullName>
    </submittedName>
</protein>
<evidence type="ECO:0000313" key="2">
    <source>
        <dbReference type="Proteomes" id="UP001314170"/>
    </source>
</evidence>
<dbReference type="Proteomes" id="UP001314170">
    <property type="component" value="Unassembled WGS sequence"/>
</dbReference>
<evidence type="ECO:0000313" key="1">
    <source>
        <dbReference type="EMBL" id="CAK7356495.1"/>
    </source>
</evidence>
<gene>
    <name evidence="1" type="ORF">DCAF_LOCUS26767</name>
</gene>
<dbReference type="AlphaFoldDB" id="A0AAV1SR47"/>
<organism evidence="1 2">
    <name type="scientific">Dovyalis caffra</name>
    <dbReference type="NCBI Taxonomy" id="77055"/>
    <lineage>
        <taxon>Eukaryota</taxon>
        <taxon>Viridiplantae</taxon>
        <taxon>Streptophyta</taxon>
        <taxon>Embryophyta</taxon>
        <taxon>Tracheophyta</taxon>
        <taxon>Spermatophyta</taxon>
        <taxon>Magnoliopsida</taxon>
        <taxon>eudicotyledons</taxon>
        <taxon>Gunneridae</taxon>
        <taxon>Pentapetalae</taxon>
        <taxon>rosids</taxon>
        <taxon>fabids</taxon>
        <taxon>Malpighiales</taxon>
        <taxon>Salicaceae</taxon>
        <taxon>Flacourtieae</taxon>
        <taxon>Dovyalis</taxon>
    </lineage>
</organism>
<accession>A0AAV1SR47</accession>
<sequence length="156" mass="18311">MLPVKKIGGAVGDVMYVKVRFLFEMQLVNEREGEEELKKRMKRISTAIFMSDQFIVTAENAKGRRNSRNLQLYAHVKFQGFRLPTIIDFPSHRFYSRVVHALICAERTRYIVRRKKVISATRHDACLKKTDQSREVLPVGVRLSKVTEREEKEERE</sequence>
<name>A0AAV1SR47_9ROSI</name>
<proteinExistence type="predicted"/>
<keyword evidence="2" id="KW-1185">Reference proteome</keyword>